<feature type="domain" description="Peptidase M16 N-terminal" evidence="2">
    <location>
        <begin position="82"/>
        <end position="179"/>
    </location>
</feature>
<feature type="chain" id="PRO_5012395068" evidence="1">
    <location>
        <begin position="23"/>
        <end position="687"/>
    </location>
</feature>
<gene>
    <name evidence="4" type="ORF">ALGA_2648</name>
</gene>
<dbReference type="RefSeq" id="WP_096429838.1">
    <property type="nucleotide sequence ID" value="NZ_AP018042.1"/>
</dbReference>
<dbReference type="InterPro" id="IPR050361">
    <property type="entry name" value="MPP/UQCRC_Complex"/>
</dbReference>
<protein>
    <submittedName>
        <fullName evidence="4">Peptidase M16</fullName>
    </submittedName>
</protein>
<feature type="signal peptide" evidence="1">
    <location>
        <begin position="1"/>
        <end position="22"/>
    </location>
</feature>
<reference evidence="4 5" key="1">
    <citation type="journal article" date="2018" name="Mar. Genomics">
        <title>Complete genome sequence of Marinifilaceae bacterium strain SPP2, isolated from the Antarctic marine sediment.</title>
        <authorList>
            <person name="Watanabe M."/>
            <person name="Kojima H."/>
            <person name="Fukui M."/>
        </authorList>
    </citation>
    <scope>NUCLEOTIDE SEQUENCE [LARGE SCALE GENOMIC DNA]</scope>
    <source>
        <strain evidence="4 5">SPP2</strain>
    </source>
</reference>
<proteinExistence type="predicted"/>
<dbReference type="SUPFAM" id="SSF63411">
    <property type="entry name" value="LuxS/MPP-like metallohydrolase"/>
    <property type="match status" value="2"/>
</dbReference>
<sequence length="687" mass="76075">MKNIYRLSALFIAVCFVISASAQVDRTKAPAAGPAPKIQIGDYDSFTLKNGLKVLVVENHKLPKVEFALSLLIDPIVEGEKVGYTSFVGDLMDRGTANRTANQISEEIDFIGAKLGARSDGVEAGGLSRYKEQILELMADVTLHPTFPQDEFDKIVKQTLSGLEANKTDPKSTSRNVRNKVVYGENHPYGEVLTETSVNNVTVEDCKKYHATYFKPNVALMAIVGDITTKEAKKLVKKYFGEWEQGVVPTHKYDMPAKIEGKRVVLANKDAAPQSLVQIINWIDLKKGDPDVIPASVMNSMLGRGFLGLLNRNLREDKAYTYGAYSGLSSDKLVGQFFAGSEVKATVTDSALIEIAYEMNFIRNQKLTQDHLDMTKATMAGDFARSLEAPSTIADFAMAIERYNLPADYYATYLEKLDKVTLEDVQAMAKKYVDPNNAVYLVVGDKKYMSCLAKLSSTNTVEEYDYKGDLVKQDPNAIPKGLTCKTVIDSYVTAVGGREKWSAVKDLAIKGEMKMGPMSVNVESAFKNNEKYSLKMTMNGQVVQAISYNGTSAKVIAMGKEKQADEAELSKYKIQAQMCPELNMQELGYEMEIVGAEVIQGEKAYKLEITDADGVSRYDFFSVDSGLKLKTIMQQNGISIVMLYKEYKEVEGIKYPYLTVTKMGPQEMPLTITELLVNKGVDDSVFN</sequence>
<accession>A0A1Y1CNY1</accession>
<dbReference type="PANTHER" id="PTHR11851">
    <property type="entry name" value="METALLOPROTEASE"/>
    <property type="match status" value="1"/>
</dbReference>
<dbReference type="GO" id="GO:0046872">
    <property type="term" value="F:metal ion binding"/>
    <property type="evidence" value="ECO:0007669"/>
    <property type="project" value="InterPro"/>
</dbReference>
<dbReference type="EMBL" id="AP018042">
    <property type="protein sequence ID" value="BAX80961.1"/>
    <property type="molecule type" value="Genomic_DNA"/>
</dbReference>
<evidence type="ECO:0000259" key="3">
    <source>
        <dbReference type="Pfam" id="PF05193"/>
    </source>
</evidence>
<dbReference type="Pfam" id="PF05193">
    <property type="entry name" value="Peptidase_M16_C"/>
    <property type="match status" value="1"/>
</dbReference>
<evidence type="ECO:0000256" key="1">
    <source>
        <dbReference type="SAM" id="SignalP"/>
    </source>
</evidence>
<keyword evidence="5" id="KW-1185">Reference proteome</keyword>
<evidence type="ECO:0000313" key="5">
    <source>
        <dbReference type="Proteomes" id="UP000218267"/>
    </source>
</evidence>
<feature type="domain" description="Peptidase M16 C-terminal" evidence="3">
    <location>
        <begin position="200"/>
        <end position="378"/>
    </location>
</feature>
<dbReference type="Gene3D" id="2.50.20.10">
    <property type="entry name" value="Lipoprotein localisation LolA/LolB/LppX"/>
    <property type="match status" value="1"/>
</dbReference>
<dbReference type="InterPro" id="IPR011249">
    <property type="entry name" value="Metalloenz_LuxS/M16"/>
</dbReference>
<dbReference type="InterPro" id="IPR011765">
    <property type="entry name" value="Pept_M16_N"/>
</dbReference>
<organism evidence="4 5">
    <name type="scientific">Labilibaculum antarcticum</name>
    <dbReference type="NCBI Taxonomy" id="1717717"/>
    <lineage>
        <taxon>Bacteria</taxon>
        <taxon>Pseudomonadati</taxon>
        <taxon>Bacteroidota</taxon>
        <taxon>Bacteroidia</taxon>
        <taxon>Marinilabiliales</taxon>
        <taxon>Marinifilaceae</taxon>
        <taxon>Labilibaculum</taxon>
    </lineage>
</organism>
<evidence type="ECO:0000259" key="2">
    <source>
        <dbReference type="Pfam" id="PF00675"/>
    </source>
</evidence>
<dbReference type="AlphaFoldDB" id="A0A1Y1CNY1"/>
<keyword evidence="1" id="KW-0732">Signal</keyword>
<dbReference type="KEGG" id="mbas:ALGA_2648"/>
<dbReference type="Pfam" id="PF00675">
    <property type="entry name" value="Peptidase_M16"/>
    <property type="match status" value="1"/>
</dbReference>
<dbReference type="OrthoDB" id="9811314at2"/>
<dbReference type="Proteomes" id="UP000218267">
    <property type="component" value="Chromosome"/>
</dbReference>
<dbReference type="PANTHER" id="PTHR11851:SF224">
    <property type="entry name" value="PROCESSING PROTEASE"/>
    <property type="match status" value="1"/>
</dbReference>
<evidence type="ECO:0000313" key="4">
    <source>
        <dbReference type="EMBL" id="BAX80961.1"/>
    </source>
</evidence>
<name>A0A1Y1CNY1_9BACT</name>
<reference evidence="5" key="2">
    <citation type="journal article" date="2020" name="Antonie Van Leeuwenhoek">
        <title>Labilibaculum antarcticum sp. nov., a novel facultative anaerobic, psychrotorelant bacterium isolated from marine sediment of Antarctica.</title>
        <authorList>
            <person name="Watanabe M."/>
            <person name="Kojima H."/>
            <person name="Fukui M."/>
        </authorList>
    </citation>
    <scope>NUCLEOTIDE SEQUENCE [LARGE SCALE GENOMIC DNA]</scope>
    <source>
        <strain evidence="5">SPP2</strain>
    </source>
</reference>
<dbReference type="Gene3D" id="3.30.830.10">
    <property type="entry name" value="Metalloenzyme, LuxS/M16 peptidase-like"/>
    <property type="match status" value="2"/>
</dbReference>
<dbReference type="InterPro" id="IPR007863">
    <property type="entry name" value="Peptidase_M16_C"/>
</dbReference>